<feature type="domain" description="HTH gntR-type" evidence="4">
    <location>
        <begin position="10"/>
        <end position="80"/>
    </location>
</feature>
<dbReference type="Gene3D" id="1.20.120.530">
    <property type="entry name" value="GntR ligand-binding domain-like"/>
    <property type="match status" value="1"/>
</dbReference>
<evidence type="ECO:0000256" key="3">
    <source>
        <dbReference type="ARBA" id="ARBA00023163"/>
    </source>
</evidence>
<dbReference type="EMBL" id="QNSB01000006">
    <property type="protein sequence ID" value="RBP71366.1"/>
    <property type="molecule type" value="Genomic_DNA"/>
</dbReference>
<evidence type="ECO:0000256" key="2">
    <source>
        <dbReference type="ARBA" id="ARBA00023125"/>
    </source>
</evidence>
<dbReference type="InterPro" id="IPR036388">
    <property type="entry name" value="WH-like_DNA-bd_sf"/>
</dbReference>
<accession>A0A366IHR8</accession>
<dbReference type="AlphaFoldDB" id="A0A366IHR8"/>
<dbReference type="InterPro" id="IPR000524">
    <property type="entry name" value="Tscrpt_reg_HTH_GntR"/>
</dbReference>
<name>A0A366IHR8_9MICO</name>
<dbReference type="PANTHER" id="PTHR43537">
    <property type="entry name" value="TRANSCRIPTIONAL REGULATOR, GNTR FAMILY"/>
    <property type="match status" value="1"/>
</dbReference>
<protein>
    <submittedName>
        <fullName evidence="5">DNA-binding FadR family transcriptional regulator</fullName>
    </submittedName>
</protein>
<keyword evidence="6" id="KW-1185">Reference proteome</keyword>
<evidence type="ECO:0000313" key="5">
    <source>
        <dbReference type="EMBL" id="RBP71366.1"/>
    </source>
</evidence>
<dbReference type="Pfam" id="PF00392">
    <property type="entry name" value="GntR"/>
    <property type="match status" value="1"/>
</dbReference>
<dbReference type="SMART" id="SM00895">
    <property type="entry name" value="FCD"/>
    <property type="match status" value="1"/>
</dbReference>
<comment type="caution">
    <text evidence="5">The sequence shown here is derived from an EMBL/GenBank/DDBJ whole genome shotgun (WGS) entry which is preliminary data.</text>
</comment>
<dbReference type="Pfam" id="PF07729">
    <property type="entry name" value="FCD"/>
    <property type="match status" value="1"/>
</dbReference>
<dbReference type="InterPro" id="IPR008920">
    <property type="entry name" value="TF_FadR/GntR_C"/>
</dbReference>
<dbReference type="PROSITE" id="PS50949">
    <property type="entry name" value="HTH_GNTR"/>
    <property type="match status" value="1"/>
</dbReference>
<dbReference type="PRINTS" id="PR00035">
    <property type="entry name" value="HTHGNTR"/>
</dbReference>
<dbReference type="CDD" id="cd07377">
    <property type="entry name" value="WHTH_GntR"/>
    <property type="match status" value="1"/>
</dbReference>
<evidence type="ECO:0000256" key="1">
    <source>
        <dbReference type="ARBA" id="ARBA00023015"/>
    </source>
</evidence>
<evidence type="ECO:0000313" key="6">
    <source>
        <dbReference type="Proteomes" id="UP000253509"/>
    </source>
</evidence>
<sequence>MTQPRPRRGNNVFEQTIAQLLRAIRLGQYLVGDKLPAERELAADLGVSRATLRQALAELHTAGIVEVRRGRYGGTFVTALPSAEADAGVDPADLRDALAFRRILECAAARITAERELGPEERSRLRTAEAACAAERDSTGAEHFRALDSRFHLCIAELTGIPSLVRAAAATRDRVNAYLDRIPFIHTNITHACAQHHRLMEAILAGDPDTAEVLAAQHADGTEELLRGFLEDRDQTDT</sequence>
<dbReference type="InterPro" id="IPR036390">
    <property type="entry name" value="WH_DNA-bd_sf"/>
</dbReference>
<dbReference type="GO" id="GO:0003700">
    <property type="term" value="F:DNA-binding transcription factor activity"/>
    <property type="evidence" value="ECO:0007669"/>
    <property type="project" value="InterPro"/>
</dbReference>
<dbReference type="SMART" id="SM00345">
    <property type="entry name" value="HTH_GNTR"/>
    <property type="match status" value="1"/>
</dbReference>
<keyword evidence="1" id="KW-0805">Transcription regulation</keyword>
<dbReference type="Gene3D" id="1.10.10.10">
    <property type="entry name" value="Winged helix-like DNA-binding domain superfamily/Winged helix DNA-binding domain"/>
    <property type="match status" value="1"/>
</dbReference>
<dbReference type="GO" id="GO:0003677">
    <property type="term" value="F:DNA binding"/>
    <property type="evidence" value="ECO:0007669"/>
    <property type="project" value="UniProtKB-KW"/>
</dbReference>
<organism evidence="5 6">
    <name type="scientific">Brevibacterium celere</name>
    <dbReference type="NCBI Taxonomy" id="225845"/>
    <lineage>
        <taxon>Bacteria</taxon>
        <taxon>Bacillati</taxon>
        <taxon>Actinomycetota</taxon>
        <taxon>Actinomycetes</taxon>
        <taxon>Micrococcales</taxon>
        <taxon>Brevibacteriaceae</taxon>
        <taxon>Brevibacterium</taxon>
    </lineage>
</organism>
<dbReference type="PANTHER" id="PTHR43537:SF24">
    <property type="entry name" value="GLUCONATE OPERON TRANSCRIPTIONAL REPRESSOR"/>
    <property type="match status" value="1"/>
</dbReference>
<keyword evidence="3" id="KW-0804">Transcription</keyword>
<reference evidence="5 6" key="1">
    <citation type="submission" date="2018-06" db="EMBL/GenBank/DDBJ databases">
        <title>Freshwater and sediment microbial communities from various areas in North America, analyzing microbe dynamics in response to fracking.</title>
        <authorList>
            <person name="Lamendella R."/>
        </authorList>
    </citation>
    <scope>NUCLEOTIDE SEQUENCE [LARGE SCALE GENOMIC DNA]</scope>
    <source>
        <strain evidence="5 6">3b_TX</strain>
    </source>
</reference>
<proteinExistence type="predicted"/>
<evidence type="ECO:0000259" key="4">
    <source>
        <dbReference type="PROSITE" id="PS50949"/>
    </source>
</evidence>
<dbReference type="InterPro" id="IPR011711">
    <property type="entry name" value="GntR_C"/>
</dbReference>
<dbReference type="RefSeq" id="WP_113904446.1">
    <property type="nucleotide sequence ID" value="NZ_QNSB01000006.1"/>
</dbReference>
<dbReference type="SUPFAM" id="SSF48008">
    <property type="entry name" value="GntR ligand-binding domain-like"/>
    <property type="match status" value="1"/>
</dbReference>
<dbReference type="SUPFAM" id="SSF46785">
    <property type="entry name" value="Winged helix' DNA-binding domain"/>
    <property type="match status" value="1"/>
</dbReference>
<dbReference type="Proteomes" id="UP000253509">
    <property type="component" value="Unassembled WGS sequence"/>
</dbReference>
<gene>
    <name evidence="5" type="ORF">DFO65_106209</name>
</gene>
<keyword evidence="2 5" id="KW-0238">DNA-binding</keyword>